<keyword evidence="12 18" id="KW-0548">Nucleotidyltransferase</keyword>
<feature type="transmembrane region" description="Helical" evidence="19">
    <location>
        <begin position="111"/>
        <end position="130"/>
    </location>
</feature>
<keyword evidence="11 18" id="KW-0812">Transmembrane</keyword>
<gene>
    <name evidence="20" type="ORF">SAMN06297382_1370</name>
</gene>
<evidence type="ECO:0000256" key="13">
    <source>
        <dbReference type="ARBA" id="ARBA00022989"/>
    </source>
</evidence>
<dbReference type="Proteomes" id="UP000198346">
    <property type="component" value="Unassembled WGS sequence"/>
</dbReference>
<evidence type="ECO:0000256" key="7">
    <source>
        <dbReference type="ARBA" id="ARBA00019373"/>
    </source>
</evidence>
<dbReference type="PANTHER" id="PTHR46382:SF1">
    <property type="entry name" value="PHOSPHATIDATE CYTIDYLYLTRANSFERASE"/>
    <property type="match status" value="1"/>
</dbReference>
<evidence type="ECO:0000256" key="5">
    <source>
        <dbReference type="ARBA" id="ARBA00010185"/>
    </source>
</evidence>
<evidence type="ECO:0000256" key="15">
    <source>
        <dbReference type="ARBA" id="ARBA00023136"/>
    </source>
</evidence>
<evidence type="ECO:0000256" key="10">
    <source>
        <dbReference type="ARBA" id="ARBA00022679"/>
    </source>
</evidence>
<evidence type="ECO:0000256" key="6">
    <source>
        <dbReference type="ARBA" id="ARBA00012487"/>
    </source>
</evidence>
<reference evidence="20 21" key="1">
    <citation type="submission" date="2017-07" db="EMBL/GenBank/DDBJ databases">
        <authorList>
            <person name="Sun Z.S."/>
            <person name="Albrecht U."/>
            <person name="Echele G."/>
            <person name="Lee C.C."/>
        </authorList>
    </citation>
    <scope>NUCLEOTIDE SEQUENCE [LARGE SCALE GENOMIC DNA]</scope>
    <source>
        <strain evidence="20 21">CGMCC 1.12710</strain>
    </source>
</reference>
<dbReference type="Pfam" id="PF01148">
    <property type="entry name" value="CTP_transf_1"/>
    <property type="match status" value="1"/>
</dbReference>
<feature type="transmembrane region" description="Helical" evidence="19">
    <location>
        <begin position="253"/>
        <end position="271"/>
    </location>
</feature>
<protein>
    <recommendedName>
        <fullName evidence="7 18">Phosphatidate cytidylyltransferase</fullName>
        <ecNumber evidence="6 18">2.7.7.41</ecNumber>
    </recommendedName>
</protein>
<comment type="similarity">
    <text evidence="5 18">Belongs to the CDS family.</text>
</comment>
<dbReference type="GO" id="GO:0016024">
    <property type="term" value="P:CDP-diacylglycerol biosynthetic process"/>
    <property type="evidence" value="ECO:0007669"/>
    <property type="project" value="UniProtKB-UniPathway"/>
</dbReference>
<evidence type="ECO:0000313" key="21">
    <source>
        <dbReference type="Proteomes" id="UP000198346"/>
    </source>
</evidence>
<accession>A0A239PQC4</accession>
<dbReference type="InterPro" id="IPR000374">
    <property type="entry name" value="PC_trans"/>
</dbReference>
<keyword evidence="13 19" id="KW-1133">Transmembrane helix</keyword>
<evidence type="ECO:0000256" key="14">
    <source>
        <dbReference type="ARBA" id="ARBA00023098"/>
    </source>
</evidence>
<dbReference type="UniPathway" id="UPA00557">
    <property type="reaction ID" value="UER00614"/>
</dbReference>
<keyword evidence="17" id="KW-1208">Phospholipid metabolism</keyword>
<dbReference type="EMBL" id="FZQA01000002">
    <property type="protein sequence ID" value="SNT72330.1"/>
    <property type="molecule type" value="Genomic_DNA"/>
</dbReference>
<keyword evidence="14" id="KW-0443">Lipid metabolism</keyword>
<evidence type="ECO:0000256" key="3">
    <source>
        <dbReference type="ARBA" id="ARBA00005119"/>
    </source>
</evidence>
<evidence type="ECO:0000256" key="9">
    <source>
        <dbReference type="ARBA" id="ARBA00022516"/>
    </source>
</evidence>
<dbReference type="AlphaFoldDB" id="A0A239PQC4"/>
<dbReference type="PROSITE" id="PS01315">
    <property type="entry name" value="CDS"/>
    <property type="match status" value="1"/>
</dbReference>
<evidence type="ECO:0000256" key="1">
    <source>
        <dbReference type="ARBA" id="ARBA00001698"/>
    </source>
</evidence>
<name>A0A239PQC4_9PROT</name>
<feature type="transmembrane region" description="Helical" evidence="19">
    <location>
        <begin position="62"/>
        <end position="80"/>
    </location>
</feature>
<feature type="transmembrane region" description="Helical" evidence="19">
    <location>
        <begin position="137"/>
        <end position="157"/>
    </location>
</feature>
<comment type="catalytic activity">
    <reaction evidence="1 18">
        <text>a 1,2-diacyl-sn-glycero-3-phosphate + CTP + H(+) = a CDP-1,2-diacyl-sn-glycerol + diphosphate</text>
        <dbReference type="Rhea" id="RHEA:16229"/>
        <dbReference type="ChEBI" id="CHEBI:15378"/>
        <dbReference type="ChEBI" id="CHEBI:33019"/>
        <dbReference type="ChEBI" id="CHEBI:37563"/>
        <dbReference type="ChEBI" id="CHEBI:58332"/>
        <dbReference type="ChEBI" id="CHEBI:58608"/>
        <dbReference type="EC" id="2.7.7.41"/>
    </reaction>
</comment>
<evidence type="ECO:0000256" key="17">
    <source>
        <dbReference type="ARBA" id="ARBA00023264"/>
    </source>
</evidence>
<evidence type="ECO:0000256" key="11">
    <source>
        <dbReference type="ARBA" id="ARBA00022692"/>
    </source>
</evidence>
<keyword evidence="9" id="KW-0444">Lipid biosynthesis</keyword>
<dbReference type="PANTHER" id="PTHR46382">
    <property type="entry name" value="PHOSPHATIDATE CYTIDYLYLTRANSFERASE"/>
    <property type="match status" value="1"/>
</dbReference>
<evidence type="ECO:0000256" key="4">
    <source>
        <dbReference type="ARBA" id="ARBA00005189"/>
    </source>
</evidence>
<keyword evidence="21" id="KW-1185">Reference proteome</keyword>
<evidence type="ECO:0000256" key="18">
    <source>
        <dbReference type="RuleBase" id="RU003938"/>
    </source>
</evidence>
<feature type="transmembrane region" description="Helical" evidence="19">
    <location>
        <begin position="177"/>
        <end position="199"/>
    </location>
</feature>
<feature type="transmembrane region" description="Helical" evidence="19">
    <location>
        <begin position="87"/>
        <end position="105"/>
    </location>
</feature>
<evidence type="ECO:0000313" key="20">
    <source>
        <dbReference type="EMBL" id="SNT72330.1"/>
    </source>
</evidence>
<comment type="pathway">
    <text evidence="3 18">Phospholipid metabolism; CDP-diacylglycerol biosynthesis; CDP-diacylglycerol from sn-glycerol 3-phosphate: step 3/3.</text>
</comment>
<comment type="subcellular location">
    <subcellularLocation>
        <location evidence="2">Cell membrane</location>
        <topology evidence="2">Multi-pass membrane protein</topology>
    </subcellularLocation>
</comment>
<evidence type="ECO:0000256" key="12">
    <source>
        <dbReference type="ARBA" id="ARBA00022695"/>
    </source>
</evidence>
<dbReference type="GO" id="GO:0005886">
    <property type="term" value="C:plasma membrane"/>
    <property type="evidence" value="ECO:0007669"/>
    <property type="project" value="UniProtKB-SubCell"/>
</dbReference>
<evidence type="ECO:0000256" key="19">
    <source>
        <dbReference type="SAM" id="Phobius"/>
    </source>
</evidence>
<keyword evidence="16" id="KW-0594">Phospholipid biosynthesis</keyword>
<organism evidence="20 21">
    <name type="scientific">Amphiplicatus metriothermophilus</name>
    <dbReference type="NCBI Taxonomy" id="1519374"/>
    <lineage>
        <taxon>Bacteria</taxon>
        <taxon>Pseudomonadati</taxon>
        <taxon>Pseudomonadota</taxon>
        <taxon>Alphaproteobacteria</taxon>
        <taxon>Parvularculales</taxon>
        <taxon>Parvularculaceae</taxon>
        <taxon>Amphiplicatus</taxon>
    </lineage>
</organism>
<keyword evidence="10 18" id="KW-0808">Transferase</keyword>
<keyword evidence="15 19" id="KW-0472">Membrane</keyword>
<sequence>MKPRIPALLRTSLAQRIASSLFLAPGALAAAYAGGAVFAAVVAFAAIVMVFEWTRMIEKREFSPAFYALAAAGAGALMLAAAGRFPIAFAICGMAALAAGALAARGERRPLWAAFAAAYILAPCAALIWLREAVENGRALTIMLLLIVWAADTGGYIGGRLVGGPKMNPVLSPAKTWAGAVGGVILGALAGLACARWIYGEGPLALYVLAGGCLGLASILGDMAESAFKRAFGVKDTSGFIPGHGGFLDRLDGMIFATTAMTLALFLHMIAGRING</sequence>
<keyword evidence="8" id="KW-1003">Cell membrane</keyword>
<feature type="transmembrane region" description="Helical" evidence="19">
    <location>
        <begin position="21"/>
        <end position="50"/>
    </location>
</feature>
<dbReference type="EC" id="2.7.7.41" evidence="6 18"/>
<evidence type="ECO:0000256" key="2">
    <source>
        <dbReference type="ARBA" id="ARBA00004651"/>
    </source>
</evidence>
<evidence type="ECO:0000256" key="8">
    <source>
        <dbReference type="ARBA" id="ARBA00022475"/>
    </source>
</evidence>
<dbReference type="GO" id="GO:0004605">
    <property type="term" value="F:phosphatidate cytidylyltransferase activity"/>
    <property type="evidence" value="ECO:0007669"/>
    <property type="project" value="UniProtKB-EC"/>
</dbReference>
<evidence type="ECO:0000256" key="16">
    <source>
        <dbReference type="ARBA" id="ARBA00023209"/>
    </source>
</evidence>
<comment type="pathway">
    <text evidence="4">Lipid metabolism.</text>
</comment>
<proteinExistence type="inferred from homology"/>